<feature type="compositionally biased region" description="Gly residues" evidence="1">
    <location>
        <begin position="198"/>
        <end position="211"/>
    </location>
</feature>
<dbReference type="Proteomes" id="UP000320513">
    <property type="component" value="Unassembled WGS sequence"/>
</dbReference>
<feature type="domain" description="DUF2202" evidence="2">
    <location>
        <begin position="45"/>
        <end position="180"/>
    </location>
</feature>
<evidence type="ECO:0000259" key="2">
    <source>
        <dbReference type="Pfam" id="PF09968"/>
    </source>
</evidence>
<dbReference type="EMBL" id="VMQU01000009">
    <property type="protein sequence ID" value="TVS91739.1"/>
    <property type="molecule type" value="Genomic_DNA"/>
</dbReference>
<organism evidence="3 4">
    <name type="scientific">Mycobacterium helveticum</name>
    <dbReference type="NCBI Taxonomy" id="2592811"/>
    <lineage>
        <taxon>Bacteria</taxon>
        <taxon>Bacillati</taxon>
        <taxon>Actinomycetota</taxon>
        <taxon>Actinomycetes</taxon>
        <taxon>Mycobacteriales</taxon>
        <taxon>Mycobacteriaceae</taxon>
        <taxon>Mycobacterium</taxon>
    </lineage>
</organism>
<dbReference type="InterPro" id="IPR019243">
    <property type="entry name" value="DUF2202"/>
</dbReference>
<dbReference type="Gene3D" id="1.20.1260.10">
    <property type="match status" value="1"/>
</dbReference>
<dbReference type="InterPro" id="IPR009078">
    <property type="entry name" value="Ferritin-like_SF"/>
</dbReference>
<feature type="compositionally biased region" description="Basic residues" evidence="1">
    <location>
        <begin position="212"/>
        <end position="223"/>
    </location>
</feature>
<gene>
    <name evidence="3" type="ORF">FPZ47_03905</name>
</gene>
<dbReference type="SUPFAM" id="SSF47240">
    <property type="entry name" value="Ferritin-like"/>
    <property type="match status" value="1"/>
</dbReference>
<proteinExistence type="predicted"/>
<reference evidence="3 4" key="1">
    <citation type="submission" date="2019-07" db="EMBL/GenBank/DDBJ databases">
        <title>New Mycobacterium species.</title>
        <authorList>
            <person name="Tortoli E."/>
            <person name="Ghielmetti G."/>
            <person name="Friedel U."/>
            <person name="Trovato A."/>
        </authorList>
    </citation>
    <scope>NUCLEOTIDE SEQUENCE [LARGE SCALE GENOMIC DNA]</scope>
    <source>
        <strain evidence="3 4">16-83</strain>
    </source>
</reference>
<dbReference type="Pfam" id="PF09968">
    <property type="entry name" value="DUF2202"/>
    <property type="match status" value="1"/>
</dbReference>
<dbReference type="InterPro" id="IPR012347">
    <property type="entry name" value="Ferritin-like"/>
</dbReference>
<evidence type="ECO:0000313" key="3">
    <source>
        <dbReference type="EMBL" id="TVS91739.1"/>
    </source>
</evidence>
<dbReference type="CDD" id="cd01048">
    <property type="entry name" value="Ferritin_like_AB2"/>
    <property type="match status" value="1"/>
</dbReference>
<dbReference type="OrthoDB" id="9801086at2"/>
<name>A0A557XZQ3_9MYCO</name>
<keyword evidence="4" id="KW-1185">Reference proteome</keyword>
<accession>A0A557XZQ3</accession>
<dbReference type="RefSeq" id="WP_144946264.1">
    <property type="nucleotide sequence ID" value="NZ_VMQU01000009.1"/>
</dbReference>
<comment type="caution">
    <text evidence="3">The sequence shown here is derived from an EMBL/GenBank/DDBJ whole genome shotgun (WGS) entry which is preliminary data.</text>
</comment>
<feature type="region of interest" description="Disordered" evidence="1">
    <location>
        <begin position="184"/>
        <end position="223"/>
    </location>
</feature>
<evidence type="ECO:0000313" key="4">
    <source>
        <dbReference type="Proteomes" id="UP000320513"/>
    </source>
</evidence>
<evidence type="ECO:0000256" key="1">
    <source>
        <dbReference type="SAM" id="MobiDB-lite"/>
    </source>
</evidence>
<sequence>MAAEMCVVDPTGFGVAEHERSHRMNVVDSLDPAAGGPLSDGERADLVLMREEERLARDLYRRFHRAWGVPIFDNIAASEQRHYDAIGRLLERYGVPDPSVGQPPGVYSGPELQDAYDMWLARGLSSAEGAYAVGVELETGDIADLSAAVQGSDEAAIQRVYENLRAASENHLRAFEAAISGRPIGGGRGWRRHRHGGGDGCDGGHHGGGGGHGHRGGRGRRDS</sequence>
<protein>
    <submittedName>
        <fullName evidence="3">DUF2202 domain-containing protein</fullName>
    </submittedName>
</protein>
<dbReference type="AlphaFoldDB" id="A0A557XZQ3"/>